<dbReference type="AlphaFoldDB" id="K2G4F8"/>
<dbReference type="EMBL" id="AMFJ01000208">
    <property type="protein sequence ID" value="EKE29207.1"/>
    <property type="molecule type" value="Genomic_DNA"/>
</dbReference>
<name>K2G4F8_9BACT</name>
<reference evidence="2" key="1">
    <citation type="journal article" date="2012" name="Science">
        <title>Fermentation, hydrogen, and sulfur metabolism in multiple uncultivated bacterial phyla.</title>
        <authorList>
            <person name="Wrighton K.C."/>
            <person name="Thomas B.C."/>
            <person name="Sharon I."/>
            <person name="Miller C.S."/>
            <person name="Castelle C.J."/>
            <person name="VerBerkmoes N.C."/>
            <person name="Wilkins M.J."/>
            <person name="Hettich R.L."/>
            <person name="Lipton M.S."/>
            <person name="Williams K.H."/>
            <person name="Long P.E."/>
            <person name="Banfield J.F."/>
        </authorList>
    </citation>
    <scope>NUCLEOTIDE SEQUENCE [LARGE SCALE GENOMIC DNA]</scope>
</reference>
<organism evidence="2">
    <name type="scientific">uncultured bacterium</name>
    <name type="common">gcode 4</name>
    <dbReference type="NCBI Taxonomy" id="1234023"/>
    <lineage>
        <taxon>Bacteria</taxon>
        <taxon>environmental samples</taxon>
    </lineage>
</organism>
<evidence type="ECO:0000313" key="2">
    <source>
        <dbReference type="EMBL" id="EKE29207.1"/>
    </source>
</evidence>
<sequence>MWAETKEYQDDSKMMEKLEKSFWKDVKIQDKDLMSELWKWKDKEKFDANELNEAIDKTLEKKVNSSIWNLWNNDWAKRLAELQKTWLMDEIRKENDPKKKIEMFEEITSTLKSMEWTAHAEMKNQEKQYWDLIWKEEKSAKEKNDAFTVRLKSLADIVNDARVKHNQNIDKQKKDARKEWDNEQMKSQHEANEVGEKLNVA</sequence>
<gene>
    <name evidence="2" type="ORF">ACD_2C00208G0008</name>
</gene>
<evidence type="ECO:0000256" key="1">
    <source>
        <dbReference type="SAM" id="MobiDB-lite"/>
    </source>
</evidence>
<comment type="caution">
    <text evidence="2">The sequence shown here is derived from an EMBL/GenBank/DDBJ whole genome shotgun (WGS) entry which is preliminary data.</text>
</comment>
<feature type="region of interest" description="Disordered" evidence="1">
    <location>
        <begin position="165"/>
        <end position="201"/>
    </location>
</feature>
<accession>K2G4F8</accession>
<protein>
    <submittedName>
        <fullName evidence="2">Uncharacterized protein</fullName>
    </submittedName>
</protein>
<proteinExistence type="predicted"/>